<evidence type="ECO:0000259" key="3">
    <source>
        <dbReference type="PROSITE" id="PS51212"/>
    </source>
</evidence>
<dbReference type="GeneID" id="20529276"/>
<accession>A0A058Z4S9</accession>
<dbReference type="SMART" id="SM00321">
    <property type="entry name" value="WSC"/>
    <property type="match status" value="1"/>
</dbReference>
<evidence type="ECO:0000256" key="1">
    <source>
        <dbReference type="SAM" id="MobiDB-lite"/>
    </source>
</evidence>
<keyword evidence="2" id="KW-0472">Membrane</keyword>
<dbReference type="PROSITE" id="PS51212">
    <property type="entry name" value="WSC"/>
    <property type="match status" value="1"/>
</dbReference>
<dbReference type="Proteomes" id="UP000030693">
    <property type="component" value="Unassembled WGS sequence"/>
</dbReference>
<protein>
    <recommendedName>
        <fullName evidence="3">WSC domain-containing protein</fullName>
    </recommendedName>
</protein>
<dbReference type="OrthoDB" id="529273at2759"/>
<organism evidence="4">
    <name type="scientific">Fonticula alba</name>
    <name type="common">Slime mold</name>
    <dbReference type="NCBI Taxonomy" id="691883"/>
    <lineage>
        <taxon>Eukaryota</taxon>
        <taxon>Rotosphaerida</taxon>
        <taxon>Fonticulaceae</taxon>
        <taxon>Fonticula</taxon>
    </lineage>
</organism>
<dbReference type="AlphaFoldDB" id="A0A058Z4S9"/>
<reference evidence="4" key="1">
    <citation type="submission" date="2013-04" db="EMBL/GenBank/DDBJ databases">
        <title>The Genome Sequence of Fonticula alba ATCC 38817.</title>
        <authorList>
            <consortium name="The Broad Institute Genomics Platform"/>
            <person name="Russ C."/>
            <person name="Cuomo C."/>
            <person name="Burger G."/>
            <person name="Gray M.W."/>
            <person name="Holland P.W.H."/>
            <person name="King N."/>
            <person name="Lang F.B.F."/>
            <person name="Roger A.J."/>
            <person name="Ruiz-Trillo I."/>
            <person name="Brown M."/>
            <person name="Walker B."/>
            <person name="Young S."/>
            <person name="Zeng Q."/>
            <person name="Gargeya S."/>
            <person name="Fitzgerald M."/>
            <person name="Haas B."/>
            <person name="Abouelleil A."/>
            <person name="Allen A.W."/>
            <person name="Alvarado L."/>
            <person name="Arachchi H.M."/>
            <person name="Berlin A.M."/>
            <person name="Chapman S.B."/>
            <person name="Gainer-Dewar J."/>
            <person name="Goldberg J."/>
            <person name="Griggs A."/>
            <person name="Gujja S."/>
            <person name="Hansen M."/>
            <person name="Howarth C."/>
            <person name="Imamovic A."/>
            <person name="Ireland A."/>
            <person name="Larimer J."/>
            <person name="McCowan C."/>
            <person name="Murphy C."/>
            <person name="Pearson M."/>
            <person name="Poon T.W."/>
            <person name="Priest M."/>
            <person name="Roberts A."/>
            <person name="Saif S."/>
            <person name="Shea T."/>
            <person name="Sisk P."/>
            <person name="Sykes S."/>
            <person name="Wortman J."/>
            <person name="Nusbaum C."/>
            <person name="Birren B."/>
        </authorList>
    </citation>
    <scope>NUCLEOTIDE SEQUENCE [LARGE SCALE GENOMIC DNA]</scope>
    <source>
        <strain evidence="4">ATCC 38817</strain>
    </source>
</reference>
<gene>
    <name evidence="4" type="ORF">H696_04551</name>
</gene>
<dbReference type="OMA" id="MHECRIA"/>
<dbReference type="RefSeq" id="XP_009496707.1">
    <property type="nucleotide sequence ID" value="XM_009498432.1"/>
</dbReference>
<dbReference type="STRING" id="691883.A0A058Z4S9"/>
<sequence length="856" mass="93434">MGYWSTRADRPSIGGGPLHGLSPLPRCSRRMARFSTRRIVTLMGLLALGTLGYLTLLGGRPAGQPAQRSPATGSSRPEGGSLIRQVLQRQPHRAGATAQSTGTDPGQGMALDMQALRSRWLFRHFDEHSPVWQLAVGEDRTEPLRPAIPGLEDAFLGCFADRVNGRIGRALPTLVDPAGTGHLKPPVDPVQCLGYCRDQGFAWAGLQNGTECWCGSPADEDAGARHPRYRHYSAHEPGLCSVECPFLPGVACGGPLANSVYAVGPAAAPEPVSSQAMLQGNAAFGAVLPQVRVDAGSDVERFLPSDIDCMRERDGTRLCLIRNLYFNVDQGTFVLLLSQGRSVVRGLDDTTRGEFQSIVQFSTVSNAYKVDLKIMDHGNIRKYPKYTQLENRIIRGRSYLLARFLPYNLMHTIHDDLLGLLHTMDAWQPRHGRTPAEQAGLSHTVDRDLRRVQEAPGPGRGLHPDVADELHRSLPFDHNIILFDDHAAGDYLPLLQLFSDRKVMSFVDFPRGSLIRFEEASMGLSRKGTWYHYGFNSPQGPLPHKNVAGPQVTSLMKLLNLRLGLAGRRFPGHHLPSGPASSLDMGAPSAAFCPEVAGSSVPSTGVGEILILGRSRDRRILNEIQLTEELARETGLCVAVLRLENVPFFNVSSLKSFMTRLAGARIIVAMHGAALALAALAQAPSAASHEQEHQPGGWLVEATLRDHLLLEAASMAASPVQHPRGPRLPTTPGGVIELFPFGVQPENYTPYMHECRIAGCIYRAWANSDRRASVPHPKRAPLKGGIVHLPPAEQRNIEQATAVPPHICCSDPTWLYKIYQDTIVDQTRVAAIAREILQLQLQPQETEGPADAPDRT</sequence>
<dbReference type="Pfam" id="PF01822">
    <property type="entry name" value="WSC"/>
    <property type="match status" value="1"/>
</dbReference>
<dbReference type="InterPro" id="IPR002889">
    <property type="entry name" value="WSC_carb-bd"/>
</dbReference>
<feature type="domain" description="WSC" evidence="3">
    <location>
        <begin position="152"/>
        <end position="264"/>
    </location>
</feature>
<keyword evidence="2" id="KW-0812">Transmembrane</keyword>
<keyword evidence="5" id="KW-1185">Reference proteome</keyword>
<keyword evidence="2" id="KW-1133">Transmembrane helix</keyword>
<evidence type="ECO:0000313" key="4">
    <source>
        <dbReference type="EMBL" id="KCV69136.1"/>
    </source>
</evidence>
<name>A0A058Z4S9_FONAL</name>
<feature type="transmembrane region" description="Helical" evidence="2">
    <location>
        <begin position="39"/>
        <end position="59"/>
    </location>
</feature>
<feature type="region of interest" description="Disordered" evidence="1">
    <location>
        <begin position="1"/>
        <end position="25"/>
    </location>
</feature>
<dbReference type="eggNOG" id="KOG4698">
    <property type="taxonomic scope" value="Eukaryota"/>
</dbReference>
<evidence type="ECO:0000313" key="5">
    <source>
        <dbReference type="Proteomes" id="UP000030693"/>
    </source>
</evidence>
<dbReference type="EMBL" id="KB932207">
    <property type="protein sequence ID" value="KCV69136.1"/>
    <property type="molecule type" value="Genomic_DNA"/>
</dbReference>
<evidence type="ECO:0000256" key="2">
    <source>
        <dbReference type="SAM" id="Phobius"/>
    </source>
</evidence>
<proteinExistence type="predicted"/>